<dbReference type="PANTHER" id="PTHR36183:SF2">
    <property type="entry name" value="BETA-GLUCURONIDASE C-TERMINAL DOMAIN-CONTAINING PROTEIN"/>
    <property type="match status" value="1"/>
</dbReference>
<dbReference type="Pfam" id="PF16862">
    <property type="entry name" value="Glyco_hydro_79C"/>
    <property type="match status" value="1"/>
</dbReference>
<dbReference type="EMBL" id="AQGS01000254">
    <property type="protein sequence ID" value="EPS41228.1"/>
    <property type="molecule type" value="Genomic_DNA"/>
</dbReference>
<proteinExistence type="predicted"/>
<keyword evidence="3" id="KW-1185">Reference proteome</keyword>
<dbReference type="OrthoDB" id="2831684at2759"/>
<evidence type="ECO:0000313" key="3">
    <source>
        <dbReference type="Proteomes" id="UP000015100"/>
    </source>
</evidence>
<evidence type="ECO:0000259" key="1">
    <source>
        <dbReference type="Pfam" id="PF16862"/>
    </source>
</evidence>
<comment type="caution">
    <text evidence="2">The sequence shown here is derived from an EMBL/GenBank/DDBJ whole genome shotgun (WGS) entry which is preliminary data.</text>
</comment>
<dbReference type="InterPro" id="IPR052974">
    <property type="entry name" value="GH79_Enzymes"/>
</dbReference>
<dbReference type="eggNOG" id="ENOG502QW09">
    <property type="taxonomic scope" value="Eukaryota"/>
</dbReference>
<dbReference type="SUPFAM" id="SSF51445">
    <property type="entry name" value="(Trans)glycosidases"/>
    <property type="match status" value="1"/>
</dbReference>
<name>S8BNZ3_DACHA</name>
<dbReference type="Proteomes" id="UP000015100">
    <property type="component" value="Unassembled WGS sequence"/>
</dbReference>
<dbReference type="PANTHER" id="PTHR36183">
    <property type="entry name" value="BETA-GLUCURONIDASE"/>
    <property type="match status" value="1"/>
</dbReference>
<accession>S8BNZ3</accession>
<dbReference type="HOGENOM" id="CLU_377672_0_0_1"/>
<evidence type="ECO:0000313" key="2">
    <source>
        <dbReference type="EMBL" id="EPS41228.1"/>
    </source>
</evidence>
<dbReference type="Gene3D" id="3.20.20.80">
    <property type="entry name" value="Glycosidases"/>
    <property type="match status" value="1"/>
</dbReference>
<dbReference type="InterPro" id="IPR031728">
    <property type="entry name" value="GlcAase_C"/>
</dbReference>
<dbReference type="OMA" id="YAPVINI"/>
<dbReference type="AlphaFoldDB" id="S8BNZ3"/>
<feature type="domain" description="Beta-glucuronidase C-terminal" evidence="1">
    <location>
        <begin position="602"/>
        <end position="714"/>
    </location>
</feature>
<sequence length="721" mass="78047">MHFHSFSASSLFSFVYFYGSFIVESNAQGGFSTIVDVAPTLATSGPVPTIDRSFVGLSIEHSSLSGFMESQFTNNILNTWQSKTGGRPGIRIGGSGMDKSSFTADQSQPMIVSNQPTTQFSFGPSFLSSINSYFPRDTNIIFGLNLANETNNFANTLDFAINAQERVPQIKKFEIGNEIDNFVRNNLRPQGFSMKQYSQQWGNIAGQMQSKMPGVSFQAAVFAGSSREFNFESLVSAGVKNKNFKIPSYSMHFYPQSFCSAGRAETRINDLVDRDLLRSQLDGYSSDIAAAERGGGRFAFGEANSVSCSGAPSISDTFGAALWMVNFALGSAARNVESIHLHQTLNTPYAMFIPKDNRGLRSGVRPMAYGMVFLAEALKLPARNSRTKFMVKELSPDNNPDLAVYGLYSNRKQRANLGVAASAYLGIGGKSAGAATKTMVSTIRETSTQILGTGIAIEERIRRTSVPRSRITEVRTLTRTRVVTSLSVSSSTGLRTVFDTSTVTISATGNGILTVSRIVQVVGRIQPGVFTVTVTDRATLTQTFVSTIVRPVMETRTVTDTVTITRSQPVTRRIPYNRKTTVTVTVTATAPGNFPTDAGNFLARAVVLNLSRFNTSSEAALNCRSCSEPGPRAFGTPGDRKRSEITMSGFQPGHKLKLFRLQGPGINAKSQVSVSGFQFNEDNGSVATQSKPEEVTVDNNGRVKFAVLASEGALLVDEAIK</sequence>
<reference evidence="2 3" key="1">
    <citation type="journal article" date="2013" name="PLoS Genet.">
        <title>Genomic mechanisms accounting for the adaptation to parasitism in nematode-trapping fungi.</title>
        <authorList>
            <person name="Meerupati T."/>
            <person name="Andersson K.M."/>
            <person name="Friman E."/>
            <person name="Kumar D."/>
            <person name="Tunlid A."/>
            <person name="Ahren D."/>
        </authorList>
    </citation>
    <scope>NUCLEOTIDE SEQUENCE [LARGE SCALE GENOMIC DNA]</scope>
    <source>
        <strain evidence="2 3">CBS 200.50</strain>
    </source>
</reference>
<reference evidence="3" key="2">
    <citation type="submission" date="2013-04" db="EMBL/GenBank/DDBJ databases">
        <title>Genomic mechanisms accounting for the adaptation to parasitism in nematode-trapping fungi.</title>
        <authorList>
            <person name="Ahren D.G."/>
        </authorList>
    </citation>
    <scope>NUCLEOTIDE SEQUENCE [LARGE SCALE GENOMIC DNA]</scope>
    <source>
        <strain evidence="3">CBS 200.50</strain>
    </source>
</reference>
<organism evidence="2 3">
    <name type="scientific">Dactylellina haptotyla (strain CBS 200.50)</name>
    <name type="common">Nematode-trapping fungus</name>
    <name type="synonym">Monacrosporium haptotylum</name>
    <dbReference type="NCBI Taxonomy" id="1284197"/>
    <lineage>
        <taxon>Eukaryota</taxon>
        <taxon>Fungi</taxon>
        <taxon>Dikarya</taxon>
        <taxon>Ascomycota</taxon>
        <taxon>Pezizomycotina</taxon>
        <taxon>Orbiliomycetes</taxon>
        <taxon>Orbiliales</taxon>
        <taxon>Orbiliaceae</taxon>
        <taxon>Dactylellina</taxon>
    </lineage>
</organism>
<protein>
    <recommendedName>
        <fullName evidence="1">Beta-glucuronidase C-terminal domain-containing protein</fullName>
    </recommendedName>
</protein>
<gene>
    <name evidence="2" type="ORF">H072_4829</name>
</gene>
<dbReference type="InterPro" id="IPR017853">
    <property type="entry name" value="GH"/>
</dbReference>